<gene>
    <name evidence="4" type="ORF">N7532_001506</name>
</gene>
<protein>
    <recommendedName>
        <fullName evidence="3">Fe2OG dioxygenase domain-containing protein</fullName>
    </recommendedName>
</protein>
<dbReference type="InterPro" id="IPR026992">
    <property type="entry name" value="DIOX_N"/>
</dbReference>
<dbReference type="Gene3D" id="2.60.120.330">
    <property type="entry name" value="B-lactam Antibiotic, Isopenicillin N Synthase, Chain"/>
    <property type="match status" value="1"/>
</dbReference>
<comment type="similarity">
    <text evidence="1 2">Belongs to the iron/ascorbate-dependent oxidoreductase family.</text>
</comment>
<keyword evidence="2" id="KW-0560">Oxidoreductase</keyword>
<dbReference type="InterPro" id="IPR005123">
    <property type="entry name" value="Oxoglu/Fe-dep_dioxygenase_dom"/>
</dbReference>
<dbReference type="RefSeq" id="XP_056479041.1">
    <property type="nucleotide sequence ID" value="XM_056614000.1"/>
</dbReference>
<dbReference type="EMBL" id="JAPQKI010000002">
    <property type="protein sequence ID" value="KAJ5110971.1"/>
    <property type="molecule type" value="Genomic_DNA"/>
</dbReference>
<accession>A0A9W9KMI0</accession>
<keyword evidence="2" id="KW-0408">Iron</keyword>
<evidence type="ECO:0000313" key="5">
    <source>
        <dbReference type="Proteomes" id="UP001149074"/>
    </source>
</evidence>
<dbReference type="SUPFAM" id="SSF51197">
    <property type="entry name" value="Clavaminate synthase-like"/>
    <property type="match status" value="1"/>
</dbReference>
<evidence type="ECO:0000256" key="1">
    <source>
        <dbReference type="ARBA" id="ARBA00008056"/>
    </source>
</evidence>
<comment type="caution">
    <text evidence="4">The sequence shown here is derived from an EMBL/GenBank/DDBJ whole genome shotgun (WGS) entry which is preliminary data.</text>
</comment>
<keyword evidence="2" id="KW-0479">Metal-binding</keyword>
<dbReference type="GO" id="GO:0046872">
    <property type="term" value="F:metal ion binding"/>
    <property type="evidence" value="ECO:0007669"/>
    <property type="project" value="UniProtKB-KW"/>
</dbReference>
<dbReference type="InterPro" id="IPR050231">
    <property type="entry name" value="Iron_ascorbate_oxido_reductase"/>
</dbReference>
<dbReference type="Proteomes" id="UP001149074">
    <property type="component" value="Unassembled WGS sequence"/>
</dbReference>
<dbReference type="PANTHER" id="PTHR47990">
    <property type="entry name" value="2-OXOGLUTARATE (2OG) AND FE(II)-DEPENDENT OXYGENASE SUPERFAMILY PROTEIN-RELATED"/>
    <property type="match status" value="1"/>
</dbReference>
<keyword evidence="5" id="KW-1185">Reference proteome</keyword>
<reference evidence="4" key="1">
    <citation type="submission" date="2022-11" db="EMBL/GenBank/DDBJ databases">
        <authorList>
            <person name="Petersen C."/>
        </authorList>
    </citation>
    <scope>NUCLEOTIDE SEQUENCE</scope>
    <source>
        <strain evidence="4">IBT 30761</strain>
    </source>
</reference>
<dbReference type="GO" id="GO:0044283">
    <property type="term" value="P:small molecule biosynthetic process"/>
    <property type="evidence" value="ECO:0007669"/>
    <property type="project" value="UniProtKB-ARBA"/>
</dbReference>
<evidence type="ECO:0000259" key="3">
    <source>
        <dbReference type="PROSITE" id="PS51471"/>
    </source>
</evidence>
<name>A0A9W9KMI0_9EURO</name>
<dbReference type="PROSITE" id="PS51471">
    <property type="entry name" value="FE2OG_OXY"/>
    <property type="match status" value="1"/>
</dbReference>
<dbReference type="InterPro" id="IPR027443">
    <property type="entry name" value="IPNS-like_sf"/>
</dbReference>
<dbReference type="Pfam" id="PF14226">
    <property type="entry name" value="DIOX_N"/>
    <property type="match status" value="1"/>
</dbReference>
<reference evidence="4" key="2">
    <citation type="journal article" date="2023" name="IMA Fungus">
        <title>Comparative genomic study of the Penicillium genus elucidates a diverse pangenome and 15 lateral gene transfer events.</title>
        <authorList>
            <person name="Petersen C."/>
            <person name="Sorensen T."/>
            <person name="Nielsen M.R."/>
            <person name="Sondergaard T.E."/>
            <person name="Sorensen J.L."/>
            <person name="Fitzpatrick D.A."/>
            <person name="Frisvad J.C."/>
            <person name="Nielsen K.L."/>
        </authorList>
    </citation>
    <scope>NUCLEOTIDE SEQUENCE</scope>
    <source>
        <strain evidence="4">IBT 30761</strain>
    </source>
</reference>
<dbReference type="GO" id="GO:0016491">
    <property type="term" value="F:oxidoreductase activity"/>
    <property type="evidence" value="ECO:0007669"/>
    <property type="project" value="UniProtKB-KW"/>
</dbReference>
<feature type="domain" description="Fe2OG dioxygenase" evidence="3">
    <location>
        <begin position="150"/>
        <end position="272"/>
    </location>
</feature>
<dbReference type="OrthoDB" id="288590at2759"/>
<organism evidence="4 5">
    <name type="scientific">Penicillium argentinense</name>
    <dbReference type="NCBI Taxonomy" id="1131581"/>
    <lineage>
        <taxon>Eukaryota</taxon>
        <taxon>Fungi</taxon>
        <taxon>Dikarya</taxon>
        <taxon>Ascomycota</taxon>
        <taxon>Pezizomycotina</taxon>
        <taxon>Eurotiomycetes</taxon>
        <taxon>Eurotiomycetidae</taxon>
        <taxon>Eurotiales</taxon>
        <taxon>Aspergillaceae</taxon>
        <taxon>Penicillium</taxon>
    </lineage>
</organism>
<evidence type="ECO:0000313" key="4">
    <source>
        <dbReference type="EMBL" id="KAJ5110971.1"/>
    </source>
</evidence>
<dbReference type="GeneID" id="81352979"/>
<dbReference type="AlphaFoldDB" id="A0A9W9KMI0"/>
<proteinExistence type="inferred from homology"/>
<sequence length="276" mass="30204">MDSLPIIDLSIKQNPATISRLRQALLKYGAFRLWAPELKQAVAGGLLRDARNFFQLPSVIKQRTQGYSGFGTELIRGTTPIPKEGINFFRTNDQREGRIPPPAEFFRSVTALHDVGTPVRLPQTANARANTIFCDVLESEIDLTGTPLLDYESVGIQYYNSQRMIVEGGDYSPPHMDGGTLAILIREDDDGDGLEVADLESTEELSSDGVGREASFLRVPAAPNEVVVLAGTRLQRLLGRTKVRACVHRVVGPGQKHSAEDRVSVGIFRACAPHPA</sequence>
<evidence type="ECO:0000256" key="2">
    <source>
        <dbReference type="RuleBase" id="RU003682"/>
    </source>
</evidence>